<evidence type="ECO:0000259" key="2">
    <source>
        <dbReference type="Pfam" id="PF05360"/>
    </source>
</evidence>
<comment type="caution">
    <text evidence="3">The sequence shown here is derived from an EMBL/GenBank/DDBJ whole genome shotgun (WGS) entry which is preliminary data.</text>
</comment>
<gene>
    <name evidence="3" type="ORF">FB465_3988</name>
</gene>
<dbReference type="AlphaFoldDB" id="A0A561ETE9"/>
<protein>
    <recommendedName>
        <fullName evidence="2">YiaAB two helix domain-containing protein</fullName>
    </recommendedName>
</protein>
<evidence type="ECO:0000313" key="3">
    <source>
        <dbReference type="EMBL" id="TWE18892.1"/>
    </source>
</evidence>
<evidence type="ECO:0000256" key="1">
    <source>
        <dbReference type="SAM" id="Phobius"/>
    </source>
</evidence>
<keyword evidence="1" id="KW-0472">Membrane</keyword>
<name>A0A561ETE9_9ACTN</name>
<feature type="transmembrane region" description="Helical" evidence="1">
    <location>
        <begin position="52"/>
        <end position="72"/>
    </location>
</feature>
<keyword evidence="1" id="KW-0812">Transmembrane</keyword>
<dbReference type="GO" id="GO:0005886">
    <property type="term" value="C:plasma membrane"/>
    <property type="evidence" value="ECO:0007669"/>
    <property type="project" value="TreeGrafter"/>
</dbReference>
<evidence type="ECO:0000313" key="4">
    <source>
        <dbReference type="Proteomes" id="UP000318416"/>
    </source>
</evidence>
<feature type="transmembrane region" description="Helical" evidence="1">
    <location>
        <begin position="22"/>
        <end position="46"/>
    </location>
</feature>
<dbReference type="Proteomes" id="UP000318416">
    <property type="component" value="Unassembled WGS sequence"/>
</dbReference>
<dbReference type="PANTHER" id="PTHR37290">
    <property type="entry name" value="INNER MEMBRANE PROTEIN YIAA-RELATED"/>
    <property type="match status" value="1"/>
</dbReference>
<accession>A0A561ETE9</accession>
<reference evidence="3 4" key="1">
    <citation type="submission" date="2019-06" db="EMBL/GenBank/DDBJ databases">
        <title>Sequencing the genomes of 1000 actinobacteria strains.</title>
        <authorList>
            <person name="Klenk H.-P."/>
        </authorList>
    </citation>
    <scope>NUCLEOTIDE SEQUENCE [LARGE SCALE GENOMIC DNA]</scope>
    <source>
        <strain evidence="3 4">DSM 41649</strain>
    </source>
</reference>
<feature type="domain" description="YiaAB two helix" evidence="2">
    <location>
        <begin position="25"/>
        <end position="77"/>
    </location>
</feature>
<dbReference type="PANTHER" id="PTHR37290:SF1">
    <property type="entry name" value="INNER MEMBRANE PROTEIN YIAA"/>
    <property type="match status" value="1"/>
</dbReference>
<proteinExistence type="predicted"/>
<dbReference type="Pfam" id="PF05360">
    <property type="entry name" value="YiaAB"/>
    <property type="match status" value="1"/>
</dbReference>
<dbReference type="GO" id="GO:0006974">
    <property type="term" value="P:DNA damage response"/>
    <property type="evidence" value="ECO:0007669"/>
    <property type="project" value="TreeGrafter"/>
</dbReference>
<keyword evidence="1" id="KW-1133">Transmembrane helix</keyword>
<dbReference type="EMBL" id="VIVR01000001">
    <property type="protein sequence ID" value="TWE18892.1"/>
    <property type="molecule type" value="Genomic_DNA"/>
</dbReference>
<dbReference type="InterPro" id="IPR008024">
    <property type="entry name" value="YiaAB"/>
</dbReference>
<sequence>MCCEGELGTLSRMNAPMQSRTTAAYFVQAVISFALATSALALGIAYLPVGAWMRAFLAVGLLYEITSAFTLAKVIRDRQEAGEITTRVDQARLEKLLAEHDPFKVEGI</sequence>
<organism evidence="3 4">
    <name type="scientific">Kitasatospora atroaurantiaca</name>
    <dbReference type="NCBI Taxonomy" id="285545"/>
    <lineage>
        <taxon>Bacteria</taxon>
        <taxon>Bacillati</taxon>
        <taxon>Actinomycetota</taxon>
        <taxon>Actinomycetes</taxon>
        <taxon>Kitasatosporales</taxon>
        <taxon>Streptomycetaceae</taxon>
        <taxon>Kitasatospora</taxon>
    </lineage>
</organism>
<dbReference type="InterPro" id="IPR038972">
    <property type="entry name" value="YiaA-like"/>
</dbReference>
<keyword evidence="4" id="KW-1185">Reference proteome</keyword>